<dbReference type="EMBL" id="VSSQ01000868">
    <property type="protein sequence ID" value="MPM02430.1"/>
    <property type="molecule type" value="Genomic_DNA"/>
</dbReference>
<organism evidence="6">
    <name type="scientific">bioreactor metagenome</name>
    <dbReference type="NCBI Taxonomy" id="1076179"/>
    <lineage>
        <taxon>unclassified sequences</taxon>
        <taxon>metagenomes</taxon>
        <taxon>ecological metagenomes</taxon>
    </lineage>
</organism>
<dbReference type="SMART" id="SM00382">
    <property type="entry name" value="AAA"/>
    <property type="match status" value="2"/>
</dbReference>
<dbReference type="InterPro" id="IPR013563">
    <property type="entry name" value="Oligopep_ABC_C"/>
</dbReference>
<dbReference type="CDD" id="cd03257">
    <property type="entry name" value="ABC_NikE_OppD_transporters"/>
    <property type="match status" value="2"/>
</dbReference>
<dbReference type="GO" id="GO:0055085">
    <property type="term" value="P:transmembrane transport"/>
    <property type="evidence" value="ECO:0007669"/>
    <property type="project" value="UniProtKB-ARBA"/>
</dbReference>
<keyword evidence="6" id="KW-0378">Hydrolase</keyword>
<comment type="similarity">
    <text evidence="1">Belongs to the ABC transporter superfamily.</text>
</comment>
<dbReference type="EC" id="3.6.3.-" evidence="6"/>
<evidence type="ECO:0000313" key="6">
    <source>
        <dbReference type="EMBL" id="MPM02430.1"/>
    </source>
</evidence>
<gene>
    <name evidence="6" type="primary">gsiA_6</name>
    <name evidence="6" type="ORF">SDC9_48679</name>
</gene>
<evidence type="ECO:0000256" key="3">
    <source>
        <dbReference type="ARBA" id="ARBA00022741"/>
    </source>
</evidence>
<dbReference type="AlphaFoldDB" id="A0A644WF22"/>
<dbReference type="FunFam" id="3.40.50.300:FF:000016">
    <property type="entry name" value="Oligopeptide ABC transporter ATP-binding component"/>
    <property type="match status" value="2"/>
</dbReference>
<reference evidence="6" key="1">
    <citation type="submission" date="2019-08" db="EMBL/GenBank/DDBJ databases">
        <authorList>
            <person name="Kucharzyk K."/>
            <person name="Murdoch R.W."/>
            <person name="Higgins S."/>
            <person name="Loffler F."/>
        </authorList>
    </citation>
    <scope>NUCLEOTIDE SEQUENCE</scope>
</reference>
<keyword evidence="3" id="KW-0547">Nucleotide-binding</keyword>
<dbReference type="InterPro" id="IPR027417">
    <property type="entry name" value="P-loop_NTPase"/>
</dbReference>
<dbReference type="Gene3D" id="3.40.50.300">
    <property type="entry name" value="P-loop containing nucleotide triphosphate hydrolases"/>
    <property type="match status" value="2"/>
</dbReference>
<dbReference type="GO" id="GO:0016887">
    <property type="term" value="F:ATP hydrolysis activity"/>
    <property type="evidence" value="ECO:0007669"/>
    <property type="project" value="InterPro"/>
</dbReference>
<protein>
    <submittedName>
        <fullName evidence="6">Glutathione import ATP-binding protein GsiA</fullName>
        <ecNumber evidence="6">3.6.3.-</ecNumber>
    </submittedName>
</protein>
<dbReference type="InterPro" id="IPR017871">
    <property type="entry name" value="ABC_transporter-like_CS"/>
</dbReference>
<accession>A0A644WF22</accession>
<dbReference type="Pfam" id="PF00005">
    <property type="entry name" value="ABC_tran"/>
    <property type="match status" value="2"/>
</dbReference>
<dbReference type="PROSITE" id="PS50893">
    <property type="entry name" value="ABC_TRANSPORTER_2"/>
    <property type="match status" value="2"/>
</dbReference>
<evidence type="ECO:0000256" key="2">
    <source>
        <dbReference type="ARBA" id="ARBA00022448"/>
    </source>
</evidence>
<dbReference type="InterPro" id="IPR003593">
    <property type="entry name" value="AAA+_ATPase"/>
</dbReference>
<proteinExistence type="inferred from homology"/>
<comment type="caution">
    <text evidence="6">The sequence shown here is derived from an EMBL/GenBank/DDBJ whole genome shotgun (WGS) entry which is preliminary data.</text>
</comment>
<sequence>MNNPILSIQQLSVSFGKSVAVSGISFDLQQGQVLGIVGESGSGKSMTALSVIGLLPEVKDIQSSGKILYADIKDKIADLAALPLKDLNRIRGNEIAMIFQDPLSSLNPSMKCGLQAVEPLRYHLRLSRSEAKKRILELFSRVKLPDPKKVFESYPHQLSGGQRQRVMIAMAMSTHPRILIADEPTTALDVTVQKEIIQLIRDLQRESGTSVLFISHDLALVRTIADHVLVMNKGVAVEYGEVDRVFSDPQHSYTKALIACRPKLSGNPERLPTVSDFLDQPRKEIEKRVSGLSGNGNEILRVENLHVHYSLGRRSRSGAEAWFRANDDISLSLYKGETLGLVGESGCGKSTLIRAMLQLIKPTSGKVMFDGVDLTQLSASKMRHLRTRMQIVFQDPYSSLTPTLTVRDALLEPMKEHRIFTNKRERLEYAVHILEKTGLSADDLKKYPHQFSGGQRQRIVIARALVLRPEVVFCDESVSALDVSVQAQVLNLFNDLKDEFGLTYVFISHDMNVVGYMSDRIMVMNKGKIVESGIAAEVISNPQQDYTKMLIDSIPVIG</sequence>
<evidence type="ECO:0000259" key="5">
    <source>
        <dbReference type="PROSITE" id="PS50893"/>
    </source>
</evidence>
<feature type="domain" description="ABC transporter" evidence="5">
    <location>
        <begin position="6"/>
        <end position="258"/>
    </location>
</feature>
<evidence type="ECO:0000256" key="4">
    <source>
        <dbReference type="ARBA" id="ARBA00022840"/>
    </source>
</evidence>
<dbReference type="PANTHER" id="PTHR43776">
    <property type="entry name" value="TRANSPORT ATP-BINDING PROTEIN"/>
    <property type="match status" value="1"/>
</dbReference>
<dbReference type="PANTHER" id="PTHR43776:SF7">
    <property type="entry name" value="D,D-DIPEPTIDE TRANSPORT ATP-BINDING PROTEIN DDPF-RELATED"/>
    <property type="match status" value="1"/>
</dbReference>
<feature type="domain" description="ABC transporter" evidence="5">
    <location>
        <begin position="300"/>
        <end position="551"/>
    </location>
</feature>
<dbReference type="GO" id="GO:0005524">
    <property type="term" value="F:ATP binding"/>
    <property type="evidence" value="ECO:0007669"/>
    <property type="project" value="UniProtKB-KW"/>
</dbReference>
<dbReference type="SUPFAM" id="SSF52540">
    <property type="entry name" value="P-loop containing nucleoside triphosphate hydrolases"/>
    <property type="match status" value="2"/>
</dbReference>
<name>A0A644WF22_9ZZZZ</name>
<dbReference type="NCBIfam" id="NF008453">
    <property type="entry name" value="PRK11308.1"/>
    <property type="match status" value="2"/>
</dbReference>
<dbReference type="InterPro" id="IPR050319">
    <property type="entry name" value="ABC_transp_ATP-bind"/>
</dbReference>
<dbReference type="InterPro" id="IPR003439">
    <property type="entry name" value="ABC_transporter-like_ATP-bd"/>
</dbReference>
<dbReference type="PROSITE" id="PS00211">
    <property type="entry name" value="ABC_TRANSPORTER_1"/>
    <property type="match status" value="2"/>
</dbReference>
<dbReference type="NCBIfam" id="NF007739">
    <property type="entry name" value="PRK10419.1"/>
    <property type="match status" value="2"/>
</dbReference>
<dbReference type="Pfam" id="PF08352">
    <property type="entry name" value="oligo_HPY"/>
    <property type="match status" value="2"/>
</dbReference>
<keyword evidence="2" id="KW-0813">Transport</keyword>
<dbReference type="GO" id="GO:0015833">
    <property type="term" value="P:peptide transport"/>
    <property type="evidence" value="ECO:0007669"/>
    <property type="project" value="InterPro"/>
</dbReference>
<keyword evidence="4 6" id="KW-0067">ATP-binding</keyword>
<evidence type="ECO:0000256" key="1">
    <source>
        <dbReference type="ARBA" id="ARBA00005417"/>
    </source>
</evidence>